<evidence type="ECO:0008006" key="3">
    <source>
        <dbReference type="Google" id="ProtNLM"/>
    </source>
</evidence>
<dbReference type="PANTHER" id="PTHR34222">
    <property type="entry name" value="GAG_PRE-INTEGRS DOMAIN-CONTAINING PROTEIN"/>
    <property type="match status" value="1"/>
</dbReference>
<organism evidence="1 2">
    <name type="scientific">Chenopodium quinoa</name>
    <name type="common">Quinoa</name>
    <dbReference type="NCBI Taxonomy" id="63459"/>
    <lineage>
        <taxon>Eukaryota</taxon>
        <taxon>Viridiplantae</taxon>
        <taxon>Streptophyta</taxon>
        <taxon>Embryophyta</taxon>
        <taxon>Tracheophyta</taxon>
        <taxon>Spermatophyta</taxon>
        <taxon>Magnoliopsida</taxon>
        <taxon>eudicotyledons</taxon>
        <taxon>Gunneridae</taxon>
        <taxon>Pentapetalae</taxon>
        <taxon>Caryophyllales</taxon>
        <taxon>Chenopodiaceae</taxon>
        <taxon>Chenopodioideae</taxon>
        <taxon>Atripliceae</taxon>
        <taxon>Chenopodium</taxon>
    </lineage>
</organism>
<dbReference type="Gramene" id="AUR62032875-RA">
    <property type="protein sequence ID" value="AUR62032875-RA:cds"/>
    <property type="gene ID" value="AUR62032875"/>
</dbReference>
<dbReference type="AlphaFoldDB" id="A0A803MNM4"/>
<reference evidence="1" key="2">
    <citation type="submission" date="2021-03" db="UniProtKB">
        <authorList>
            <consortium name="EnsemblPlants"/>
        </authorList>
    </citation>
    <scope>IDENTIFICATION</scope>
</reference>
<sequence length="149" mass="16765">MAGDGKIDPSSPFYLGAGDQPGNLITHVTLKEDNYLAWSKAITLSMRSCRKEEEVMHQFFIGFDDDLHATVRTNLLSQQPPPDLNRAYQAFLQKEGSRGIAKGKTEKNAVRETHVFAISNARWKGAMDRPDKSKLYCSHCKKERHANEG</sequence>
<evidence type="ECO:0000313" key="1">
    <source>
        <dbReference type="EnsemblPlants" id="AUR62032875-RA:cds"/>
    </source>
</evidence>
<accession>A0A803MNM4</accession>
<protein>
    <recommendedName>
        <fullName evidence="3">Retrotransposon Copia-like N-terminal domain-containing protein</fullName>
    </recommendedName>
</protein>
<reference evidence="1" key="1">
    <citation type="journal article" date="2017" name="Nature">
        <title>The genome of Chenopodium quinoa.</title>
        <authorList>
            <person name="Jarvis D.E."/>
            <person name="Ho Y.S."/>
            <person name="Lightfoot D.J."/>
            <person name="Schmoeckel S.M."/>
            <person name="Li B."/>
            <person name="Borm T.J.A."/>
            <person name="Ohyanagi H."/>
            <person name="Mineta K."/>
            <person name="Michell C.T."/>
            <person name="Saber N."/>
            <person name="Kharbatia N.M."/>
            <person name="Rupper R.R."/>
            <person name="Sharp A.R."/>
            <person name="Dally N."/>
            <person name="Boughton B.A."/>
            <person name="Woo Y.H."/>
            <person name="Gao G."/>
            <person name="Schijlen E.G.W.M."/>
            <person name="Guo X."/>
            <person name="Momin A.A."/>
            <person name="Negrao S."/>
            <person name="Al-Babili S."/>
            <person name="Gehring C."/>
            <person name="Roessner U."/>
            <person name="Jung C."/>
            <person name="Murphy K."/>
            <person name="Arold S.T."/>
            <person name="Gojobori T."/>
            <person name="van der Linden C.G."/>
            <person name="van Loo E.N."/>
            <person name="Jellen E.N."/>
            <person name="Maughan P.J."/>
            <person name="Tester M."/>
        </authorList>
    </citation>
    <scope>NUCLEOTIDE SEQUENCE [LARGE SCALE GENOMIC DNA]</scope>
    <source>
        <strain evidence="1">cv. PI 614886</strain>
    </source>
</reference>
<dbReference type="Proteomes" id="UP000596660">
    <property type="component" value="Unplaced"/>
</dbReference>
<keyword evidence="2" id="KW-1185">Reference proteome</keyword>
<dbReference type="PANTHER" id="PTHR34222:SF94">
    <property type="entry name" value="CCHC-TYPE DOMAIN-CONTAINING PROTEIN"/>
    <property type="match status" value="1"/>
</dbReference>
<evidence type="ECO:0000313" key="2">
    <source>
        <dbReference type="Proteomes" id="UP000596660"/>
    </source>
</evidence>
<dbReference type="EnsemblPlants" id="AUR62032875-RA">
    <property type="protein sequence ID" value="AUR62032875-RA:cds"/>
    <property type="gene ID" value="AUR62032875"/>
</dbReference>
<proteinExistence type="predicted"/>
<name>A0A803MNM4_CHEQI</name>